<keyword evidence="2" id="KW-1185">Reference proteome</keyword>
<sequence length="491" mass="53597">MGNIEALNTGRAGSRHSAWNLEVKDPQRSALIDNQLDCTGIRPVPLEERTDTQYSKIFFIWFSANFNILSFSAGTLGPAIFELSFRDAALTILFFNVLCCAFPAYLTTWGPKLGLRQMIASRYSFGYYGVIVPCVLNLIGMFGFCILNAILGGQTLASVARHDLSWSVGIVIISLISLVVSFFGYEVLNWYERLAWIPVFIAFLVALGVSAKHLSIPESAGNIPTSAPAILSFASTIAGFVIAWSALSSDFTAYYHPAVSSWKIFLYSYLGLLVPIITLQCLGAAVVVAVPFVPTWETEYAGGNIGGLLHAILQPTHGFGDFLTVLLALSVAGNIAATFYSISFNLQVLIPPLVNVPRYLFSIVATAIVVPLAIVGSHSFYDTLVDFLGLLGYWSGAYVAILLVEHLMFRKNDFSLYSTDDWSTPIRLPYGFAALSAGVASFGVVVPCMNQVWYTGPIAEKTGDIGFEVAITASALLYIPFRWVELRWRGI</sequence>
<evidence type="ECO:0000313" key="2">
    <source>
        <dbReference type="Proteomes" id="UP000308600"/>
    </source>
</evidence>
<name>A0ACD3A8N6_9AGAR</name>
<dbReference type="EMBL" id="ML208596">
    <property type="protein sequence ID" value="TFK62228.1"/>
    <property type="molecule type" value="Genomic_DNA"/>
</dbReference>
<gene>
    <name evidence="1" type="ORF">BDN72DRAFT_777335</name>
</gene>
<accession>A0ACD3A8N6</accession>
<evidence type="ECO:0000313" key="1">
    <source>
        <dbReference type="EMBL" id="TFK62228.1"/>
    </source>
</evidence>
<reference evidence="1 2" key="1">
    <citation type="journal article" date="2019" name="Nat. Ecol. Evol.">
        <title>Megaphylogeny resolves global patterns of mushroom evolution.</title>
        <authorList>
            <person name="Varga T."/>
            <person name="Krizsan K."/>
            <person name="Foldi C."/>
            <person name="Dima B."/>
            <person name="Sanchez-Garcia M."/>
            <person name="Sanchez-Ramirez S."/>
            <person name="Szollosi G.J."/>
            <person name="Szarkandi J.G."/>
            <person name="Papp V."/>
            <person name="Albert L."/>
            <person name="Andreopoulos W."/>
            <person name="Angelini C."/>
            <person name="Antonin V."/>
            <person name="Barry K.W."/>
            <person name="Bougher N.L."/>
            <person name="Buchanan P."/>
            <person name="Buyck B."/>
            <person name="Bense V."/>
            <person name="Catcheside P."/>
            <person name="Chovatia M."/>
            <person name="Cooper J."/>
            <person name="Damon W."/>
            <person name="Desjardin D."/>
            <person name="Finy P."/>
            <person name="Geml J."/>
            <person name="Haridas S."/>
            <person name="Hughes K."/>
            <person name="Justo A."/>
            <person name="Karasinski D."/>
            <person name="Kautmanova I."/>
            <person name="Kiss B."/>
            <person name="Kocsube S."/>
            <person name="Kotiranta H."/>
            <person name="LaButti K.M."/>
            <person name="Lechner B.E."/>
            <person name="Liimatainen K."/>
            <person name="Lipzen A."/>
            <person name="Lukacs Z."/>
            <person name="Mihaltcheva S."/>
            <person name="Morgado L.N."/>
            <person name="Niskanen T."/>
            <person name="Noordeloos M.E."/>
            <person name="Ohm R.A."/>
            <person name="Ortiz-Santana B."/>
            <person name="Ovrebo C."/>
            <person name="Racz N."/>
            <person name="Riley R."/>
            <person name="Savchenko A."/>
            <person name="Shiryaev A."/>
            <person name="Soop K."/>
            <person name="Spirin V."/>
            <person name="Szebenyi C."/>
            <person name="Tomsovsky M."/>
            <person name="Tulloss R.E."/>
            <person name="Uehling J."/>
            <person name="Grigoriev I.V."/>
            <person name="Vagvolgyi C."/>
            <person name="Papp T."/>
            <person name="Martin F.M."/>
            <person name="Miettinen O."/>
            <person name="Hibbett D.S."/>
            <person name="Nagy L.G."/>
        </authorList>
    </citation>
    <scope>NUCLEOTIDE SEQUENCE [LARGE SCALE GENOMIC DNA]</scope>
    <source>
        <strain evidence="1 2">NL-1719</strain>
    </source>
</reference>
<protein>
    <submittedName>
        <fullName evidence="1">Cytosine-purine permease</fullName>
    </submittedName>
</protein>
<dbReference type="Proteomes" id="UP000308600">
    <property type="component" value="Unassembled WGS sequence"/>
</dbReference>
<organism evidence="1 2">
    <name type="scientific">Pluteus cervinus</name>
    <dbReference type="NCBI Taxonomy" id="181527"/>
    <lineage>
        <taxon>Eukaryota</taxon>
        <taxon>Fungi</taxon>
        <taxon>Dikarya</taxon>
        <taxon>Basidiomycota</taxon>
        <taxon>Agaricomycotina</taxon>
        <taxon>Agaricomycetes</taxon>
        <taxon>Agaricomycetidae</taxon>
        <taxon>Agaricales</taxon>
        <taxon>Pluteineae</taxon>
        <taxon>Pluteaceae</taxon>
        <taxon>Pluteus</taxon>
    </lineage>
</organism>
<proteinExistence type="predicted"/>